<dbReference type="UniPathway" id="UPA00226"/>
<dbReference type="RefSeq" id="WP_015827384.1">
    <property type="nucleotide sequence ID" value="NC_012982.1"/>
</dbReference>
<dbReference type="STRING" id="582402.Hbal_1546"/>
<evidence type="ECO:0000256" key="3">
    <source>
        <dbReference type="ARBA" id="ARBA00022723"/>
    </source>
</evidence>
<evidence type="ECO:0000259" key="12">
    <source>
        <dbReference type="Pfam" id="PF24877"/>
    </source>
</evidence>
<comment type="cofactor">
    <cofactor evidence="9">
        <name>[4Fe-4S] cluster</name>
        <dbReference type="ChEBI" id="CHEBI:49883"/>
    </cofactor>
    <text evidence="9">Binds 1 [4Fe-4S] cluster.</text>
</comment>
<dbReference type="GO" id="GO:0005829">
    <property type="term" value="C:cytosol"/>
    <property type="evidence" value="ECO:0007669"/>
    <property type="project" value="TreeGrafter"/>
</dbReference>
<feature type="binding site" evidence="9">
    <location>
        <position position="226"/>
    </location>
    <ligand>
        <name>[4Fe-4S] cluster</name>
        <dbReference type="ChEBI" id="CHEBI:49883"/>
    </ligand>
</feature>
<dbReference type="GO" id="GO:0009255">
    <property type="term" value="P:Entner-Doudoroff pathway through 6-phosphogluconate"/>
    <property type="evidence" value="ECO:0007669"/>
    <property type="project" value="UniProtKB-UniRule"/>
</dbReference>
<evidence type="ECO:0000259" key="11">
    <source>
        <dbReference type="Pfam" id="PF00920"/>
    </source>
</evidence>
<keyword evidence="14" id="KW-1185">Reference proteome</keyword>
<comment type="function">
    <text evidence="9">Catalyzes the dehydration of 6-phospho-D-gluconate to 2-dehydro-3-deoxy-6-phospho-D-gluconate.</text>
</comment>
<evidence type="ECO:0000256" key="8">
    <source>
        <dbReference type="ARBA" id="ARBA00023277"/>
    </source>
</evidence>
<evidence type="ECO:0000256" key="1">
    <source>
        <dbReference type="ARBA" id="ARBA00006486"/>
    </source>
</evidence>
<evidence type="ECO:0000313" key="13">
    <source>
        <dbReference type="EMBL" id="ACT59234.1"/>
    </source>
</evidence>
<keyword evidence="5 9" id="KW-0411">Iron-sulfur</keyword>
<dbReference type="GO" id="GO:0019521">
    <property type="term" value="P:D-gluconate metabolic process"/>
    <property type="evidence" value="ECO:0007669"/>
    <property type="project" value="UniProtKB-KW"/>
</dbReference>
<feature type="binding site" evidence="9">
    <location>
        <position position="159"/>
    </location>
    <ligand>
        <name>[4Fe-4S] cluster</name>
        <dbReference type="ChEBI" id="CHEBI:49883"/>
    </ligand>
</feature>
<dbReference type="HOGENOM" id="CLU_014271_1_2_5"/>
<comment type="pathway">
    <text evidence="9">Carbohydrate metabolism; Entner-Doudoroff pathway.</text>
</comment>
<evidence type="ECO:0000313" key="14">
    <source>
        <dbReference type="Proteomes" id="UP000002745"/>
    </source>
</evidence>
<dbReference type="NCBIfam" id="TIGR01196">
    <property type="entry name" value="edd"/>
    <property type="match status" value="1"/>
</dbReference>
<dbReference type="KEGG" id="hba:Hbal_1546"/>
<evidence type="ECO:0000256" key="4">
    <source>
        <dbReference type="ARBA" id="ARBA00023004"/>
    </source>
</evidence>
<dbReference type="EMBL" id="CP001678">
    <property type="protein sequence ID" value="ACT59234.1"/>
    <property type="molecule type" value="Genomic_DNA"/>
</dbReference>
<dbReference type="PANTHER" id="PTHR43661:SF1">
    <property type="entry name" value="PHOSPHOGLUCONATE DEHYDRATASE"/>
    <property type="match status" value="1"/>
</dbReference>
<dbReference type="AlphaFoldDB" id="C6XJD9"/>
<dbReference type="InterPro" id="IPR037237">
    <property type="entry name" value="IlvD/EDD_N"/>
</dbReference>
<dbReference type="InterPro" id="IPR056740">
    <property type="entry name" value="ILV_EDD_C"/>
</dbReference>
<dbReference type="OrthoDB" id="9807077at2"/>
<keyword evidence="8 9" id="KW-0119">Carbohydrate metabolism</keyword>
<comment type="similarity">
    <text evidence="1 9">Belongs to the IlvD/Edd family.</text>
</comment>
<keyword evidence="4 9" id="KW-0408">Iron</keyword>
<dbReference type="GO" id="GO:0051539">
    <property type="term" value="F:4 iron, 4 sulfur cluster binding"/>
    <property type="evidence" value="ECO:0007669"/>
    <property type="project" value="UniProtKB-UniRule"/>
</dbReference>
<evidence type="ECO:0000256" key="7">
    <source>
        <dbReference type="ARBA" id="ARBA00023239"/>
    </source>
</evidence>
<dbReference type="Proteomes" id="UP000002745">
    <property type="component" value="Chromosome"/>
</dbReference>
<dbReference type="InterPro" id="IPR042096">
    <property type="entry name" value="Dihydro-acid_dehy_C"/>
</dbReference>
<dbReference type="eggNOG" id="COG0129">
    <property type="taxonomic scope" value="Bacteria"/>
</dbReference>
<dbReference type="PANTHER" id="PTHR43661">
    <property type="entry name" value="D-XYLONATE DEHYDRATASE"/>
    <property type="match status" value="1"/>
</dbReference>
<keyword evidence="2 9" id="KW-0004">4Fe-4S</keyword>
<evidence type="ECO:0000256" key="10">
    <source>
        <dbReference type="NCBIfam" id="TIGR01196"/>
    </source>
</evidence>
<evidence type="ECO:0000256" key="2">
    <source>
        <dbReference type="ARBA" id="ARBA00022485"/>
    </source>
</evidence>
<sequence>MAVSPINKTIADVTDRIIKRSEKSRASYLSLMDSQRPTASARSRLTDGNLAHASAACPIHDKNAMLGAEWPNIGIVTAYNDMLSAHQPYEKYPDIIRAAARKVGATAQVAGGVPAMCDGVTQGQDGMELSLFSRDTIALSTAVALSHSTFDAALYLGICDKIVPGLLIAAVRFGWLPGIFVPAGPMPSGLPNPEKQRIRQLYAAGEVGRDALLKAESESYHTAGTCTFYGTANSNQMMMEMMGLHIPGAAFVPPGTNLRTALTEAAAQQAAAISHMKGEAAYTPISKVIDERSIVNAVVGLMATGGSTNNALHIPAIARAAGILINWSDFQDIADVTPLLCKIYPNGPSDVNHFHAAGGMGFVVRELLASGLVHNDVTTVAGDGGLERYCEEPTMNGETLTWKAAPEESLNEDVLRTKDNPMAKDGGLKLIDCPIGRGIIKISAVKEENRKVSAPAAVFDSQHAVKNAFEKGELHRDVVIVVRFQGPQANGMPELHGLSPILGLLQDKGFKVALITDGRMSGASGKFPAIIHMGPEALAGGPIASIQDGDLISLDANAGTLTVQPDDFLSRPRATREKDPGIGLGREMFAVFRNVAEEAEKGGGIFGIMDA</sequence>
<feature type="domain" description="Dihydroxy-acid/6-phosphogluconate dehydratase C-terminal" evidence="12">
    <location>
        <begin position="413"/>
        <end position="602"/>
    </location>
</feature>
<comment type="catalytic activity">
    <reaction evidence="9">
        <text>6-phospho-D-gluconate = 2-dehydro-3-deoxy-6-phospho-D-gluconate + H2O</text>
        <dbReference type="Rhea" id="RHEA:17277"/>
        <dbReference type="ChEBI" id="CHEBI:15377"/>
        <dbReference type="ChEBI" id="CHEBI:57569"/>
        <dbReference type="ChEBI" id="CHEBI:58759"/>
        <dbReference type="EC" id="4.2.1.12"/>
    </reaction>
</comment>
<keyword evidence="3 9" id="KW-0479">Metal-binding</keyword>
<feature type="domain" description="Dihydroxy-acid/6-phosphogluconate dehydratase N-terminal" evidence="11">
    <location>
        <begin position="71"/>
        <end position="383"/>
    </location>
</feature>
<protein>
    <recommendedName>
        <fullName evidence="9 10">Phosphogluconate dehydratase</fullName>
        <ecNumber evidence="9 10">4.2.1.12</ecNumber>
    </recommendedName>
</protein>
<dbReference type="PROSITE" id="PS00886">
    <property type="entry name" value="ILVD_EDD_1"/>
    <property type="match status" value="1"/>
</dbReference>
<evidence type="ECO:0000256" key="6">
    <source>
        <dbReference type="ARBA" id="ARBA00023064"/>
    </source>
</evidence>
<keyword evidence="6 9" id="KW-0311">Gluconate utilization</keyword>
<accession>C6XJD9</accession>
<dbReference type="GO" id="GO:0046872">
    <property type="term" value="F:metal ion binding"/>
    <property type="evidence" value="ECO:0007669"/>
    <property type="project" value="UniProtKB-KW"/>
</dbReference>
<proteinExistence type="inferred from homology"/>
<dbReference type="InterPro" id="IPR004786">
    <property type="entry name" value="6-phosphgluc_deHydtase"/>
</dbReference>
<organism evidence="13 14">
    <name type="scientific">Hirschia baltica (strain ATCC 49814 / DSM 5838 / IFAM 1418)</name>
    <dbReference type="NCBI Taxonomy" id="582402"/>
    <lineage>
        <taxon>Bacteria</taxon>
        <taxon>Pseudomonadati</taxon>
        <taxon>Pseudomonadota</taxon>
        <taxon>Alphaproteobacteria</taxon>
        <taxon>Hyphomonadales</taxon>
        <taxon>Hyphomonadaceae</taxon>
        <taxon>Hirschia</taxon>
    </lineage>
</organism>
<keyword evidence="7 9" id="KW-0456">Lyase</keyword>
<dbReference type="SUPFAM" id="SSF143975">
    <property type="entry name" value="IlvD/EDD N-terminal domain-like"/>
    <property type="match status" value="1"/>
</dbReference>
<dbReference type="Gene3D" id="3.50.30.80">
    <property type="entry name" value="IlvD/EDD C-terminal domain-like"/>
    <property type="match status" value="1"/>
</dbReference>
<dbReference type="SUPFAM" id="SSF52016">
    <property type="entry name" value="LeuD/IlvD-like"/>
    <property type="match status" value="1"/>
</dbReference>
<dbReference type="InterPro" id="IPR020558">
    <property type="entry name" value="DiOHA_6PGluconate_deHydtase_CS"/>
</dbReference>
<dbReference type="GO" id="GO:0004456">
    <property type="term" value="F:phosphogluconate dehydratase activity"/>
    <property type="evidence" value="ECO:0007669"/>
    <property type="project" value="UniProtKB-UniRule"/>
</dbReference>
<evidence type="ECO:0000256" key="5">
    <source>
        <dbReference type="ARBA" id="ARBA00023014"/>
    </source>
</evidence>
<dbReference type="HAMAP" id="MF_02094">
    <property type="entry name" value="Edd"/>
    <property type="match status" value="1"/>
</dbReference>
<dbReference type="PROSITE" id="PS00887">
    <property type="entry name" value="ILVD_EDD_2"/>
    <property type="match status" value="1"/>
</dbReference>
<reference evidence="14" key="1">
    <citation type="journal article" date="2011" name="J. Bacteriol.">
        <title>Genome sequences of eight morphologically diverse alphaproteobacteria.</title>
        <authorList>
            <consortium name="US DOE Joint Genome Institute"/>
            <person name="Brown P.J."/>
            <person name="Kysela D.T."/>
            <person name="Buechlein A."/>
            <person name="Hemmerich C."/>
            <person name="Brun Y.V."/>
        </authorList>
    </citation>
    <scope>NUCLEOTIDE SEQUENCE [LARGE SCALE GENOMIC DNA]</scope>
    <source>
        <strain evidence="14">ATCC 49814 / DSM 5838 / IFAM 1418</strain>
    </source>
</reference>
<dbReference type="Pfam" id="PF24877">
    <property type="entry name" value="ILV_EDD_C"/>
    <property type="match status" value="1"/>
</dbReference>
<evidence type="ECO:0000256" key="9">
    <source>
        <dbReference type="HAMAP-Rule" id="MF_02094"/>
    </source>
</evidence>
<dbReference type="EC" id="4.2.1.12" evidence="9 10"/>
<dbReference type="InterPro" id="IPR000581">
    <property type="entry name" value="ILV_EDD_N"/>
</dbReference>
<gene>
    <name evidence="9" type="primary">edd</name>
    <name evidence="13" type="ordered locus">Hbal_1546</name>
</gene>
<dbReference type="Pfam" id="PF00920">
    <property type="entry name" value="ILVD_EDD_N"/>
    <property type="match status" value="1"/>
</dbReference>
<name>C6XJD9_HIRBI</name>